<feature type="domain" description="Amine oxidase" evidence="1">
    <location>
        <begin position="21"/>
        <end position="403"/>
    </location>
</feature>
<dbReference type="OrthoDB" id="9767561at2"/>
<keyword evidence="3" id="KW-1185">Reference proteome</keyword>
<proteinExistence type="predicted"/>
<name>A0A286DJE2_9ACTN</name>
<dbReference type="Proteomes" id="UP000219072">
    <property type="component" value="Unassembled WGS sequence"/>
</dbReference>
<dbReference type="Gene3D" id="3.50.50.60">
    <property type="entry name" value="FAD/NAD(P)-binding domain"/>
    <property type="match status" value="2"/>
</dbReference>
<sequence length="424" mass="44060">MLSSRTHHTDSDVVVIGAGPAGLSAAHRLSAAGLTVIVLESGDRIGGRMATEEREGFLLDRSSQLTLPESPALAELPRPVALSPLRGGVRLHGAGPVCHLGGEGEEAAPPAESFDQIWLRANLARLGRLSEEQLSRRPEVTAAEALAQRNIPARIADAMLRPTLAALLHDPELATSSRLSDAVLRAFARHGLALPEGGAATLPHALAAELPAGALRTGVTVTSVATTRVETADHGVFRCRAVVVATGAATAGQLLPGLRMPRFHQMTVLHHAAPELPVPRPALLVEAGARGPVAHSVAVSAADPSRAPAGQTLLTSVIIGPQAAERPELLDRAARPQLGELHGAAADGWRLLAAHHDRQAVPVLPPPYRRRRPVRLLDGLYVCGDHRDLPGITGDLVSARRASLAVMEDLGCAPAAPSASAAAG</sequence>
<evidence type="ECO:0000259" key="1">
    <source>
        <dbReference type="Pfam" id="PF01593"/>
    </source>
</evidence>
<accession>A0A286DJE2</accession>
<dbReference type="AlphaFoldDB" id="A0A286DJE2"/>
<dbReference type="PRINTS" id="PR00419">
    <property type="entry name" value="ADXRDTASE"/>
</dbReference>
<dbReference type="SUPFAM" id="SSF51905">
    <property type="entry name" value="FAD/NAD(P)-binding domain"/>
    <property type="match status" value="1"/>
</dbReference>
<dbReference type="RefSeq" id="WP_097229105.1">
    <property type="nucleotide sequence ID" value="NZ_OCNE01000001.1"/>
</dbReference>
<protein>
    <submittedName>
        <fullName evidence="2">Phytoene dehydrogenase-related protein</fullName>
    </submittedName>
</protein>
<dbReference type="InterPro" id="IPR036188">
    <property type="entry name" value="FAD/NAD-bd_sf"/>
</dbReference>
<dbReference type="InterPro" id="IPR002937">
    <property type="entry name" value="Amino_oxidase"/>
</dbReference>
<gene>
    <name evidence="2" type="ORF">SAMN06297387_101352</name>
</gene>
<dbReference type="EMBL" id="OCNE01000001">
    <property type="protein sequence ID" value="SOD58842.1"/>
    <property type="molecule type" value="Genomic_DNA"/>
</dbReference>
<reference evidence="2 3" key="1">
    <citation type="submission" date="2017-09" db="EMBL/GenBank/DDBJ databases">
        <authorList>
            <person name="Ehlers B."/>
            <person name="Leendertz F.H."/>
        </authorList>
    </citation>
    <scope>NUCLEOTIDE SEQUENCE [LARGE SCALE GENOMIC DNA]</scope>
    <source>
        <strain evidence="2 3">CGMCC 4.7095</strain>
    </source>
</reference>
<dbReference type="GO" id="GO:0016491">
    <property type="term" value="F:oxidoreductase activity"/>
    <property type="evidence" value="ECO:0007669"/>
    <property type="project" value="InterPro"/>
</dbReference>
<organism evidence="2 3">
    <name type="scientific">Streptomyces zhaozhouensis</name>
    <dbReference type="NCBI Taxonomy" id="1300267"/>
    <lineage>
        <taxon>Bacteria</taxon>
        <taxon>Bacillati</taxon>
        <taxon>Actinomycetota</taxon>
        <taxon>Actinomycetes</taxon>
        <taxon>Kitasatosporales</taxon>
        <taxon>Streptomycetaceae</taxon>
        <taxon>Streptomyces</taxon>
    </lineage>
</organism>
<evidence type="ECO:0000313" key="3">
    <source>
        <dbReference type="Proteomes" id="UP000219072"/>
    </source>
</evidence>
<dbReference type="PANTHER" id="PTHR42841">
    <property type="entry name" value="AMINE OXIDASE"/>
    <property type="match status" value="1"/>
</dbReference>
<evidence type="ECO:0000313" key="2">
    <source>
        <dbReference type="EMBL" id="SOD58842.1"/>
    </source>
</evidence>
<dbReference type="Pfam" id="PF01593">
    <property type="entry name" value="Amino_oxidase"/>
    <property type="match status" value="1"/>
</dbReference>